<dbReference type="Proteomes" id="UP001565220">
    <property type="component" value="Unassembled WGS sequence"/>
</dbReference>
<comment type="caution">
    <text evidence="1">The sequence shown here is derived from an EMBL/GenBank/DDBJ whole genome shotgun (WGS) entry which is preliminary data.</text>
</comment>
<proteinExistence type="predicted"/>
<name>A0ABV4E0J7_9CLOT</name>
<evidence type="ECO:0000313" key="2">
    <source>
        <dbReference type="Proteomes" id="UP001565220"/>
    </source>
</evidence>
<reference evidence="1 2" key="1">
    <citation type="submission" date="2024-08" db="EMBL/GenBank/DDBJ databases">
        <title>Clostridium lapicellarii sp. nov., and Clostridium renhuaiense sp. nov., two species isolated from the mud in a fermentation cellar used for producing sauce-flavour Chinese liquors.</title>
        <authorList>
            <person name="Yang F."/>
            <person name="Wang H."/>
            <person name="Chen L.Q."/>
            <person name="Zhou N."/>
            <person name="Lu J.J."/>
            <person name="Pu X.X."/>
            <person name="Wan B."/>
            <person name="Wang L."/>
            <person name="Liu S.J."/>
        </authorList>
    </citation>
    <scope>NUCLEOTIDE SEQUENCE [LARGE SCALE GENOMIC DNA]</scope>
    <source>
        <strain evidence="1 2">MT-113</strain>
    </source>
</reference>
<protein>
    <submittedName>
        <fullName evidence="1">Uncharacterized protein</fullName>
    </submittedName>
</protein>
<evidence type="ECO:0000313" key="1">
    <source>
        <dbReference type="EMBL" id="MEY8764660.1"/>
    </source>
</evidence>
<dbReference type="RefSeq" id="WP_369869320.1">
    <property type="nucleotide sequence ID" value="NZ_JBGFFE010000026.1"/>
</dbReference>
<dbReference type="EMBL" id="JBGFFE010000026">
    <property type="protein sequence ID" value="MEY8764660.1"/>
    <property type="molecule type" value="Genomic_DNA"/>
</dbReference>
<accession>A0ABV4E0J7</accession>
<gene>
    <name evidence="1" type="ORF">AB8S09_13630</name>
</gene>
<sequence>MNKIKFVYDLLETIKQKENLKGSLNMVGVKDNTKVFEMNSSNGFYFHNKSLLNHEHKLNKAKLLLSTLNHMKIEKNRVNGYTLSLISDKMSKDLQDLLFEIINSNTKEENNFIKQFHESKEFKFQVKLSISNRYEIKKSIVEIENPQSKMKLNVNVKLI</sequence>
<keyword evidence="2" id="KW-1185">Reference proteome</keyword>
<organism evidence="1 2">
    <name type="scientific">Clostridium lapidicellarium</name>
    <dbReference type="NCBI Taxonomy" id="3240931"/>
    <lineage>
        <taxon>Bacteria</taxon>
        <taxon>Bacillati</taxon>
        <taxon>Bacillota</taxon>
        <taxon>Clostridia</taxon>
        <taxon>Eubacteriales</taxon>
        <taxon>Clostridiaceae</taxon>
        <taxon>Clostridium</taxon>
    </lineage>
</organism>